<sequence>MDRGAQGAHKTDNEELKEASDHSSTTNENASTMINPFIHNTTDRATNSANDAAPRSPMASIAAAPVVGKAVDPSHFPTQLYKMLQEIDNNSGAAAELADGDAFSSIVSWQPHGKCLLIHDEEKFDKSVLPKYFCRLKFTSFQRQLHFHGFKRLCKQGPDKGAYYHELFARGMPELATYIQRVKSTKGMRGRKRKSQDQEPDFYKQGAITMHEAIARATANGTLTGNDSPLMAATNRNSSMVEASVNLPPMASQLNDMSDIVRLEPTPLAPGRGQRNLHAGLPAGLPASESKQDPDSVSRDDGGVAKLPTRMELSALQMMQGGAASSDQGLGMERGAGFLSGGANLGMPSGPRSDDELLMMFGNTVDRANNEGVPMNLNHAPASSLPLALANSDLDMSANNGAQQLMFPSTMEQQQQRLQQQADMEDQLQQHILRQMDEQRRRRV</sequence>
<dbReference type="GO" id="GO:0043565">
    <property type="term" value="F:sequence-specific DNA binding"/>
    <property type="evidence" value="ECO:0007669"/>
    <property type="project" value="InterPro"/>
</dbReference>
<dbReference type="EMBL" id="CAICTM010001686">
    <property type="protein sequence ID" value="CAB9525522.1"/>
    <property type="molecule type" value="Genomic_DNA"/>
</dbReference>
<evidence type="ECO:0000256" key="1">
    <source>
        <dbReference type="ARBA" id="ARBA00004123"/>
    </source>
</evidence>
<proteinExistence type="inferred from homology"/>
<dbReference type="InterPro" id="IPR036388">
    <property type="entry name" value="WH-like_DNA-bd_sf"/>
</dbReference>
<dbReference type="SUPFAM" id="SSF46785">
    <property type="entry name" value="Winged helix' DNA-binding domain"/>
    <property type="match status" value="1"/>
</dbReference>
<feature type="compositionally biased region" description="Basic and acidic residues" evidence="5">
    <location>
        <begin position="1"/>
        <end position="21"/>
    </location>
</feature>
<feature type="region of interest" description="Disordered" evidence="5">
    <location>
        <begin position="264"/>
        <end position="304"/>
    </location>
</feature>
<reference evidence="7" key="1">
    <citation type="submission" date="2020-06" db="EMBL/GenBank/DDBJ databases">
        <authorList>
            <consortium name="Plant Systems Biology data submission"/>
        </authorList>
    </citation>
    <scope>NUCLEOTIDE SEQUENCE</scope>
    <source>
        <strain evidence="7">D6</strain>
    </source>
</reference>
<comment type="subcellular location">
    <subcellularLocation>
        <location evidence="1">Nucleus</location>
    </subcellularLocation>
</comment>
<comment type="caution">
    <text evidence="7">The sequence shown here is derived from an EMBL/GenBank/DDBJ whole genome shotgun (WGS) entry which is preliminary data.</text>
</comment>
<protein>
    <submittedName>
        <fullName evidence="7">Stress transcription factor B-2b</fullName>
    </submittedName>
</protein>
<accession>A0A9N8HU35</accession>
<keyword evidence="8" id="KW-1185">Reference proteome</keyword>
<dbReference type="FunFam" id="1.10.10.10:FF:000479">
    <property type="entry name" value="Predicted protein"/>
    <property type="match status" value="1"/>
</dbReference>
<dbReference type="Proteomes" id="UP001153069">
    <property type="component" value="Unassembled WGS sequence"/>
</dbReference>
<dbReference type="InterPro" id="IPR000232">
    <property type="entry name" value="HSF_DNA-bd"/>
</dbReference>
<dbReference type="SMART" id="SM00415">
    <property type="entry name" value="HSF"/>
    <property type="match status" value="1"/>
</dbReference>
<dbReference type="AlphaFoldDB" id="A0A9N8HU35"/>
<evidence type="ECO:0000256" key="3">
    <source>
        <dbReference type="ARBA" id="ARBA00023242"/>
    </source>
</evidence>
<keyword evidence="3" id="KW-0539">Nucleus</keyword>
<evidence type="ECO:0000313" key="8">
    <source>
        <dbReference type="Proteomes" id="UP001153069"/>
    </source>
</evidence>
<feature type="region of interest" description="Disordered" evidence="5">
    <location>
        <begin position="1"/>
        <end position="30"/>
    </location>
</feature>
<evidence type="ECO:0000259" key="6">
    <source>
        <dbReference type="SMART" id="SM00415"/>
    </source>
</evidence>
<organism evidence="7 8">
    <name type="scientific">Seminavis robusta</name>
    <dbReference type="NCBI Taxonomy" id="568900"/>
    <lineage>
        <taxon>Eukaryota</taxon>
        <taxon>Sar</taxon>
        <taxon>Stramenopiles</taxon>
        <taxon>Ochrophyta</taxon>
        <taxon>Bacillariophyta</taxon>
        <taxon>Bacillariophyceae</taxon>
        <taxon>Bacillariophycidae</taxon>
        <taxon>Naviculales</taxon>
        <taxon>Naviculaceae</taxon>
        <taxon>Seminavis</taxon>
    </lineage>
</organism>
<evidence type="ECO:0000256" key="2">
    <source>
        <dbReference type="ARBA" id="ARBA00023125"/>
    </source>
</evidence>
<dbReference type="InterPro" id="IPR036390">
    <property type="entry name" value="WH_DNA-bd_sf"/>
</dbReference>
<dbReference type="PANTHER" id="PTHR10015:SF206">
    <property type="entry name" value="HSF-TYPE DNA-BINDING DOMAIN-CONTAINING PROTEIN"/>
    <property type="match status" value="1"/>
</dbReference>
<keyword evidence="2" id="KW-0238">DNA-binding</keyword>
<evidence type="ECO:0000256" key="5">
    <source>
        <dbReference type="SAM" id="MobiDB-lite"/>
    </source>
</evidence>
<feature type="compositionally biased region" description="Basic and acidic residues" evidence="5">
    <location>
        <begin position="290"/>
        <end position="303"/>
    </location>
</feature>
<dbReference type="Pfam" id="PF00447">
    <property type="entry name" value="HSF_DNA-bind"/>
    <property type="match status" value="1"/>
</dbReference>
<dbReference type="PANTHER" id="PTHR10015">
    <property type="entry name" value="HEAT SHOCK TRANSCRIPTION FACTOR"/>
    <property type="match status" value="1"/>
</dbReference>
<dbReference type="GO" id="GO:0003700">
    <property type="term" value="F:DNA-binding transcription factor activity"/>
    <property type="evidence" value="ECO:0007669"/>
    <property type="project" value="InterPro"/>
</dbReference>
<dbReference type="GO" id="GO:0005634">
    <property type="term" value="C:nucleus"/>
    <property type="evidence" value="ECO:0007669"/>
    <property type="project" value="UniProtKB-SubCell"/>
</dbReference>
<feature type="domain" description="HSF-type DNA-binding" evidence="6">
    <location>
        <begin position="72"/>
        <end position="182"/>
    </location>
</feature>
<evidence type="ECO:0000256" key="4">
    <source>
        <dbReference type="RuleBase" id="RU004020"/>
    </source>
</evidence>
<gene>
    <name evidence="7" type="ORF">SEMRO_1688_G291270.1</name>
</gene>
<comment type="similarity">
    <text evidence="4">Belongs to the HSF family.</text>
</comment>
<evidence type="ECO:0000313" key="7">
    <source>
        <dbReference type="EMBL" id="CAB9525522.1"/>
    </source>
</evidence>
<dbReference type="Gene3D" id="1.10.10.10">
    <property type="entry name" value="Winged helix-like DNA-binding domain superfamily/Winged helix DNA-binding domain"/>
    <property type="match status" value="1"/>
</dbReference>
<dbReference type="OrthoDB" id="60033at2759"/>
<name>A0A9N8HU35_9STRA</name>